<evidence type="ECO:0000313" key="2">
    <source>
        <dbReference type="Proteomes" id="UP000004047"/>
    </source>
</evidence>
<proteinExistence type="predicted"/>
<name>I4IU52_MICAE</name>
<protein>
    <recommendedName>
        <fullName evidence="3">HNH domain-containing protein</fullName>
    </recommendedName>
</protein>
<accession>I4IU52</accession>
<dbReference type="HOGENOM" id="CLU_1883370_0_0_3"/>
<dbReference type="EMBL" id="CAIQ01000284">
    <property type="protein sequence ID" value="CCI37826.1"/>
    <property type="molecule type" value="Genomic_DNA"/>
</dbReference>
<gene>
    <name evidence="1" type="ORF">MICAK_3540002</name>
</gene>
<dbReference type="AlphaFoldDB" id="I4IU52"/>
<sequence length="135" mass="15932">MQEFYKTSAKYHRWLEAHEVYDIDYGTGRVEMTEICALCHSCHQYIHDGRIQKLLEQGKLSFEKYLDILAHGERIVKKYLSEVAVNYRGQAWKQPFEGTFPFQDTFPDVIVPGLPRPVRSSAEWNEWHLVIEGRE</sequence>
<comment type="caution">
    <text evidence="1">The sequence shown here is derived from an EMBL/GenBank/DDBJ whole genome shotgun (WGS) entry which is preliminary data.</text>
</comment>
<organism evidence="1 2">
    <name type="scientific">Microcystis aeruginosa PCC 9701</name>
    <dbReference type="NCBI Taxonomy" id="721123"/>
    <lineage>
        <taxon>Bacteria</taxon>
        <taxon>Bacillati</taxon>
        <taxon>Cyanobacteriota</taxon>
        <taxon>Cyanophyceae</taxon>
        <taxon>Oscillatoriophycideae</taxon>
        <taxon>Chroococcales</taxon>
        <taxon>Microcystaceae</taxon>
        <taxon>Microcystis</taxon>
    </lineage>
</organism>
<evidence type="ECO:0008006" key="3">
    <source>
        <dbReference type="Google" id="ProtNLM"/>
    </source>
</evidence>
<dbReference type="RefSeq" id="WP_002803485.1">
    <property type="nucleotide sequence ID" value="NZ_HE974191.1"/>
</dbReference>
<evidence type="ECO:0000313" key="1">
    <source>
        <dbReference type="EMBL" id="CCI37826.1"/>
    </source>
</evidence>
<dbReference type="Proteomes" id="UP000004047">
    <property type="component" value="Unassembled WGS sequence"/>
</dbReference>
<reference evidence="1 2" key="1">
    <citation type="submission" date="2012-04" db="EMBL/GenBank/DDBJ databases">
        <authorList>
            <person name="Genoscope - CEA"/>
        </authorList>
    </citation>
    <scope>NUCLEOTIDE SEQUENCE [LARGE SCALE GENOMIC DNA]</scope>
    <source>
        <strain evidence="1 2">9701</strain>
    </source>
</reference>